<feature type="region of interest" description="Disordered" evidence="1">
    <location>
        <begin position="1"/>
        <end position="31"/>
    </location>
</feature>
<dbReference type="AlphaFoldDB" id="A0A1I8ERI0"/>
<organism evidence="2">
    <name type="scientific">Wuchereria bancrofti</name>
    <dbReference type="NCBI Taxonomy" id="6293"/>
    <lineage>
        <taxon>Eukaryota</taxon>
        <taxon>Metazoa</taxon>
        <taxon>Ecdysozoa</taxon>
        <taxon>Nematoda</taxon>
        <taxon>Chromadorea</taxon>
        <taxon>Rhabditida</taxon>
        <taxon>Spirurina</taxon>
        <taxon>Spiruromorpha</taxon>
        <taxon>Filarioidea</taxon>
        <taxon>Onchocercidae</taxon>
        <taxon>Wuchereria</taxon>
    </lineage>
</organism>
<reference evidence="2" key="1">
    <citation type="submission" date="2016-11" db="UniProtKB">
        <authorList>
            <consortium name="WormBaseParasite"/>
        </authorList>
    </citation>
    <scope>IDENTIFICATION</scope>
    <source>
        <strain evidence="2">pt0022</strain>
    </source>
</reference>
<accession>A0A1I8ERI0</accession>
<protein>
    <submittedName>
        <fullName evidence="2">Uncharacterized protein</fullName>
    </submittedName>
</protein>
<name>A0A1I8ERI0_WUCBA</name>
<evidence type="ECO:0000256" key="1">
    <source>
        <dbReference type="SAM" id="MobiDB-lite"/>
    </source>
</evidence>
<sequence length="126" mass="13551">MVGEGWGCGAVTAVGKRSSGGGSTPYEWDPETWTPIGGRLISQLDAGAPENEHQHCDDMDWIIIRTISDSPTPTNDDCLTGVSDTCHDSDDNARPGQLSKQGSTEQIRPLCLHLLRPFCVAPTDVE</sequence>
<evidence type="ECO:0000313" key="2">
    <source>
        <dbReference type="WBParaSite" id="maker-PairedContig_432-snap-gene-1.14-mRNA-1"/>
    </source>
</evidence>
<dbReference type="WBParaSite" id="maker-PairedContig_432-snap-gene-1.14-mRNA-1">
    <property type="protein sequence ID" value="maker-PairedContig_432-snap-gene-1.14-mRNA-1"/>
    <property type="gene ID" value="maker-PairedContig_432-snap-gene-1.14"/>
</dbReference>
<proteinExistence type="predicted"/>
<feature type="region of interest" description="Disordered" evidence="1">
    <location>
        <begin position="73"/>
        <end position="104"/>
    </location>
</feature>